<comment type="caution">
    <text evidence="1">The sequence shown here is derived from an EMBL/GenBank/DDBJ whole genome shotgun (WGS) entry which is preliminary data.</text>
</comment>
<organism evidence="1 2">
    <name type="scientific">Populus alba</name>
    <name type="common">White poplar</name>
    <dbReference type="NCBI Taxonomy" id="43335"/>
    <lineage>
        <taxon>Eukaryota</taxon>
        <taxon>Viridiplantae</taxon>
        <taxon>Streptophyta</taxon>
        <taxon>Embryophyta</taxon>
        <taxon>Tracheophyta</taxon>
        <taxon>Spermatophyta</taxon>
        <taxon>Magnoliopsida</taxon>
        <taxon>eudicotyledons</taxon>
        <taxon>Gunneridae</taxon>
        <taxon>Pentapetalae</taxon>
        <taxon>rosids</taxon>
        <taxon>fabids</taxon>
        <taxon>Malpighiales</taxon>
        <taxon>Salicaceae</taxon>
        <taxon>Saliceae</taxon>
        <taxon>Populus</taxon>
    </lineage>
</organism>
<evidence type="ECO:0000313" key="1">
    <source>
        <dbReference type="EMBL" id="KAL3573964.1"/>
    </source>
</evidence>
<evidence type="ECO:0000313" key="2">
    <source>
        <dbReference type="Proteomes" id="UP000309997"/>
    </source>
</evidence>
<gene>
    <name evidence="1" type="ORF">D5086_024577</name>
</gene>
<protein>
    <submittedName>
        <fullName evidence="1">Uncharacterized protein</fullName>
    </submittedName>
</protein>
<name>A0ACC4B6C1_POPAL</name>
<feature type="non-terminal residue" evidence="1">
    <location>
        <position position="62"/>
    </location>
</feature>
<accession>A0ACC4B6C1</accession>
<keyword evidence="2" id="KW-1185">Reference proteome</keyword>
<dbReference type="EMBL" id="RCHU02000013">
    <property type="protein sequence ID" value="KAL3573964.1"/>
    <property type="molecule type" value="Genomic_DNA"/>
</dbReference>
<feature type="non-terminal residue" evidence="1">
    <location>
        <position position="1"/>
    </location>
</feature>
<sequence length="62" mass="7019">CLSEVHSPCSCLMWERWSKTCRDEFETVNWITVHTKSCPKGPKPVEKNGGCNLMSCICGSHF</sequence>
<reference evidence="1 2" key="1">
    <citation type="journal article" date="2024" name="Plant Biotechnol. J.">
        <title>Genome and CRISPR/Cas9 system of a widespread forest tree (Populus alba) in the world.</title>
        <authorList>
            <person name="Liu Y.J."/>
            <person name="Jiang P.F."/>
            <person name="Han X.M."/>
            <person name="Li X.Y."/>
            <person name="Wang H.M."/>
            <person name="Wang Y.J."/>
            <person name="Wang X.X."/>
            <person name="Zeng Q.Y."/>
        </authorList>
    </citation>
    <scope>NUCLEOTIDE SEQUENCE [LARGE SCALE GENOMIC DNA]</scope>
    <source>
        <strain evidence="2">cv. PAL-ZL1</strain>
    </source>
</reference>
<proteinExistence type="predicted"/>
<dbReference type="Proteomes" id="UP000309997">
    <property type="component" value="Unassembled WGS sequence"/>
</dbReference>